<name>A0A2V4AYX7_9PSEU</name>
<gene>
    <name evidence="1" type="ORF">BAY60_11985</name>
</gene>
<dbReference type="Pfam" id="PF13673">
    <property type="entry name" value="Acetyltransf_10"/>
    <property type="match status" value="1"/>
</dbReference>
<dbReference type="EMBL" id="MASW01000002">
    <property type="protein sequence ID" value="PXY27180.1"/>
    <property type="molecule type" value="Genomic_DNA"/>
</dbReference>
<dbReference type="CDD" id="cd04301">
    <property type="entry name" value="NAT_SF"/>
    <property type="match status" value="1"/>
</dbReference>
<dbReference type="Proteomes" id="UP000249915">
    <property type="component" value="Unassembled WGS sequence"/>
</dbReference>
<proteinExistence type="predicted"/>
<reference evidence="1 2" key="1">
    <citation type="submission" date="2016-07" db="EMBL/GenBank/DDBJ databases">
        <title>Draft genome sequence of Prauserella muralis DSM 45305, isolated from a mould-covered wall in an indoor environment.</title>
        <authorList>
            <person name="Ruckert C."/>
            <person name="Albersmeier A."/>
            <person name="Jiang C.-L."/>
            <person name="Jiang Y."/>
            <person name="Kalinowski J."/>
            <person name="Schneider O."/>
            <person name="Winkler A."/>
            <person name="Zotchev S.B."/>
        </authorList>
    </citation>
    <scope>NUCLEOTIDE SEQUENCE [LARGE SCALE GENOMIC DNA]</scope>
    <source>
        <strain evidence="1 2">DSM 45305</strain>
    </source>
</reference>
<dbReference type="SUPFAM" id="SSF55729">
    <property type="entry name" value="Acyl-CoA N-acyltransferases (Nat)"/>
    <property type="match status" value="1"/>
</dbReference>
<dbReference type="Gene3D" id="3.40.630.30">
    <property type="match status" value="1"/>
</dbReference>
<evidence type="ECO:0000313" key="1">
    <source>
        <dbReference type="EMBL" id="PXY27180.1"/>
    </source>
</evidence>
<accession>A0A2V4AYX7</accession>
<evidence type="ECO:0000313" key="2">
    <source>
        <dbReference type="Proteomes" id="UP000249915"/>
    </source>
</evidence>
<keyword evidence="2" id="KW-1185">Reference proteome</keyword>
<comment type="caution">
    <text evidence="1">The sequence shown here is derived from an EMBL/GenBank/DDBJ whole genome shotgun (WGS) entry which is preliminary data.</text>
</comment>
<organism evidence="1 2">
    <name type="scientific">Prauserella muralis</name>
    <dbReference type="NCBI Taxonomy" id="588067"/>
    <lineage>
        <taxon>Bacteria</taxon>
        <taxon>Bacillati</taxon>
        <taxon>Actinomycetota</taxon>
        <taxon>Actinomycetes</taxon>
        <taxon>Pseudonocardiales</taxon>
        <taxon>Pseudonocardiaceae</taxon>
        <taxon>Prauserella</taxon>
    </lineage>
</organism>
<dbReference type="AlphaFoldDB" id="A0A2V4AYX7"/>
<dbReference type="PROSITE" id="PS51186">
    <property type="entry name" value="GNAT"/>
    <property type="match status" value="1"/>
</dbReference>
<protein>
    <submittedName>
        <fullName evidence="1">Uncharacterized protein</fullName>
    </submittedName>
</protein>
<sequence length="148" mass="16157">MTDLLARPGPELTAAELHDLLRLRVDVFVVEQEAPYAEIDGKDLLPSTYHIWAPGEDGVAGCLRVLADPGGVRRIGRVCTAPSARGTGLGARLMEAAMEYVGDAECVLDAQTYAEGFYARFGFAPEGEVYEEDGIPHIRMRRPARTPR</sequence>
<dbReference type="OrthoDB" id="9796171at2"/>
<dbReference type="InterPro" id="IPR016181">
    <property type="entry name" value="Acyl_CoA_acyltransferase"/>
</dbReference>
<dbReference type="GO" id="GO:0016747">
    <property type="term" value="F:acyltransferase activity, transferring groups other than amino-acyl groups"/>
    <property type="evidence" value="ECO:0007669"/>
    <property type="project" value="InterPro"/>
</dbReference>
<dbReference type="InterPro" id="IPR000182">
    <property type="entry name" value="GNAT_dom"/>
</dbReference>
<dbReference type="RefSeq" id="WP_112281183.1">
    <property type="nucleotide sequence ID" value="NZ_MASW01000002.1"/>
</dbReference>